<evidence type="ECO:0000256" key="4">
    <source>
        <dbReference type="ARBA" id="ARBA00022827"/>
    </source>
</evidence>
<protein>
    <recommendedName>
        <fullName evidence="10">FAD/NAD(P)-binding domain-containing protein</fullName>
    </recommendedName>
</protein>
<dbReference type="Gene3D" id="3.50.50.60">
    <property type="entry name" value="FAD/NAD(P)-binding domain"/>
    <property type="match status" value="2"/>
</dbReference>
<dbReference type="Proteomes" id="UP001610335">
    <property type="component" value="Unassembled WGS sequence"/>
</dbReference>
<organism evidence="8 9">
    <name type="scientific">Aspergillus cavernicola</name>
    <dbReference type="NCBI Taxonomy" id="176166"/>
    <lineage>
        <taxon>Eukaryota</taxon>
        <taxon>Fungi</taxon>
        <taxon>Dikarya</taxon>
        <taxon>Ascomycota</taxon>
        <taxon>Pezizomycotina</taxon>
        <taxon>Eurotiomycetes</taxon>
        <taxon>Eurotiomycetidae</taxon>
        <taxon>Eurotiales</taxon>
        <taxon>Aspergillaceae</taxon>
        <taxon>Aspergillus</taxon>
        <taxon>Aspergillus subgen. Nidulantes</taxon>
    </lineage>
</organism>
<evidence type="ECO:0000313" key="9">
    <source>
        <dbReference type="Proteomes" id="UP001610335"/>
    </source>
</evidence>
<keyword evidence="6" id="KW-0560">Oxidoreductase</keyword>
<dbReference type="InterPro" id="IPR050775">
    <property type="entry name" value="FAD-binding_Monooxygenases"/>
</dbReference>
<comment type="cofactor">
    <cofactor evidence="1">
        <name>FAD</name>
        <dbReference type="ChEBI" id="CHEBI:57692"/>
    </cofactor>
</comment>
<dbReference type="SUPFAM" id="SSF51905">
    <property type="entry name" value="FAD/NAD(P)-binding domain"/>
    <property type="match status" value="1"/>
</dbReference>
<evidence type="ECO:0000256" key="7">
    <source>
        <dbReference type="ARBA" id="ARBA00023033"/>
    </source>
</evidence>
<evidence type="ECO:0000256" key="2">
    <source>
        <dbReference type="ARBA" id="ARBA00010139"/>
    </source>
</evidence>
<keyword evidence="4" id="KW-0274">FAD</keyword>
<evidence type="ECO:0008006" key="10">
    <source>
        <dbReference type="Google" id="ProtNLM"/>
    </source>
</evidence>
<dbReference type="PANTHER" id="PTHR43098">
    <property type="entry name" value="L-ORNITHINE N(5)-MONOOXYGENASE-RELATED"/>
    <property type="match status" value="1"/>
</dbReference>
<evidence type="ECO:0000256" key="5">
    <source>
        <dbReference type="ARBA" id="ARBA00022857"/>
    </source>
</evidence>
<keyword evidence="5" id="KW-0521">NADP</keyword>
<accession>A0ABR4I793</accession>
<dbReference type="InterPro" id="IPR036188">
    <property type="entry name" value="FAD/NAD-bd_sf"/>
</dbReference>
<evidence type="ECO:0000256" key="3">
    <source>
        <dbReference type="ARBA" id="ARBA00022630"/>
    </source>
</evidence>
<proteinExistence type="inferred from homology"/>
<reference evidence="8 9" key="1">
    <citation type="submission" date="2024-07" db="EMBL/GenBank/DDBJ databases">
        <title>Section-level genome sequencing and comparative genomics of Aspergillus sections Usti and Cavernicolus.</title>
        <authorList>
            <consortium name="Lawrence Berkeley National Laboratory"/>
            <person name="Nybo J.L."/>
            <person name="Vesth T.C."/>
            <person name="Theobald S."/>
            <person name="Frisvad J.C."/>
            <person name="Larsen T.O."/>
            <person name="Kjaerboelling I."/>
            <person name="Rothschild-Mancinelli K."/>
            <person name="Lyhne E.K."/>
            <person name="Kogle M.E."/>
            <person name="Barry K."/>
            <person name="Clum A."/>
            <person name="Na H."/>
            <person name="Ledsgaard L."/>
            <person name="Lin J."/>
            <person name="Lipzen A."/>
            <person name="Kuo A."/>
            <person name="Riley R."/>
            <person name="Mondo S."/>
            <person name="LaButti K."/>
            <person name="Haridas S."/>
            <person name="Pangalinan J."/>
            <person name="Salamov A.A."/>
            <person name="Simmons B.A."/>
            <person name="Magnuson J.K."/>
            <person name="Chen J."/>
            <person name="Drula E."/>
            <person name="Henrissat B."/>
            <person name="Wiebenga A."/>
            <person name="Lubbers R.J."/>
            <person name="Gomes A.C."/>
            <person name="Makela M.R."/>
            <person name="Stajich J."/>
            <person name="Grigoriev I.V."/>
            <person name="Mortensen U.H."/>
            <person name="De vries R.P."/>
            <person name="Baker S.E."/>
            <person name="Andersen M.R."/>
        </authorList>
    </citation>
    <scope>NUCLEOTIDE SEQUENCE [LARGE SCALE GENOMIC DNA]</scope>
    <source>
        <strain evidence="8 9">CBS 600.67</strain>
    </source>
</reference>
<evidence type="ECO:0000256" key="1">
    <source>
        <dbReference type="ARBA" id="ARBA00001974"/>
    </source>
</evidence>
<keyword evidence="3" id="KW-0285">Flavoprotein</keyword>
<sequence length="608" mass="68111">MPALRTGTTAPLSADIKESIETKIITEREKRINKKGIHQFREATGELVRFAADPWAKADSTRPEVDEEVDVLIIGCGFGGVLAAKQLHDAGVHSIRMVDKASDFGGVWYWNRYPGLYCDTEAYIYLPLLEETGHVPSAKYVPGYEIQSHIRNIAEMENLRPRTLFQTELNRITWSQGSGRWVGNTDRGDSIRARFVVSAIGILHKVHLPGIPGIENFKGHSFHSSRWDYQYTGGNRDGTPLDRLQGKRVGLVGTGASTIQALPHLAASGAEVFVFQRTPSSVDRRDNAKTDPAWFSSFASKPGWQYDRINNFDAVFNGSNPGLDMVNDGWTHHIFALHGSEATEPFESRLEEVEFRKMEEVRRRVDSIVQDPKTAEGLKAWYKRGCKRPLFNDEYLPAFNKPNVHLVDTDGKGIERVSEQGLVTAEVEHKLDCIIYATGFDWGNDYSQRANMTVTGRDGITLTEKWAAGPSTFHGMLSRDFPNLLLFTHLQSSTSPNYTHLLHERAKHAAYIVTKCMQRGAKTVEPTQEAEDSWVKKLEDIAIKYLDFFRQCTPGYLNQEGQISATNLRSASVGMSTGDWAILTAQWRAEGNLGGLEFDRGQGKATRI</sequence>
<dbReference type="InterPro" id="IPR020946">
    <property type="entry name" value="Flavin_mOase-like"/>
</dbReference>
<name>A0ABR4I793_9EURO</name>
<comment type="caution">
    <text evidence="8">The sequence shown here is derived from an EMBL/GenBank/DDBJ whole genome shotgun (WGS) entry which is preliminary data.</text>
</comment>
<gene>
    <name evidence="8" type="ORF">BDW59DRAFT_173428</name>
</gene>
<comment type="similarity">
    <text evidence="2">Belongs to the FAD-binding monooxygenase family.</text>
</comment>
<keyword evidence="7" id="KW-0503">Monooxygenase</keyword>
<dbReference type="EMBL" id="JBFXLS010000051">
    <property type="protein sequence ID" value="KAL2823623.1"/>
    <property type="molecule type" value="Genomic_DNA"/>
</dbReference>
<keyword evidence="9" id="KW-1185">Reference proteome</keyword>
<evidence type="ECO:0000313" key="8">
    <source>
        <dbReference type="EMBL" id="KAL2823623.1"/>
    </source>
</evidence>
<evidence type="ECO:0000256" key="6">
    <source>
        <dbReference type="ARBA" id="ARBA00023002"/>
    </source>
</evidence>
<dbReference type="PRINTS" id="PR00411">
    <property type="entry name" value="PNDRDTASEI"/>
</dbReference>
<dbReference type="PANTHER" id="PTHR43098:SF4">
    <property type="entry name" value="BLR3857 PROTEIN"/>
    <property type="match status" value="1"/>
</dbReference>
<dbReference type="Pfam" id="PF00743">
    <property type="entry name" value="FMO-like"/>
    <property type="match status" value="1"/>
</dbReference>